<dbReference type="Proteomes" id="UP000289738">
    <property type="component" value="Chromosome B01"/>
</dbReference>
<dbReference type="Pfam" id="PF10536">
    <property type="entry name" value="PMD"/>
    <property type="match status" value="1"/>
</dbReference>
<name>A0A445AR85_ARAHY</name>
<dbReference type="InterPro" id="IPR019557">
    <property type="entry name" value="AminoTfrase-like_pln_mobile"/>
</dbReference>
<dbReference type="AlphaFoldDB" id="A0A445AR85"/>
<dbReference type="PANTHER" id="PTHR46033">
    <property type="entry name" value="PROTEIN MAIN-LIKE 2"/>
    <property type="match status" value="1"/>
</dbReference>
<dbReference type="InterPro" id="IPR044824">
    <property type="entry name" value="MAIN-like"/>
</dbReference>
<protein>
    <recommendedName>
        <fullName evidence="1">Aminotransferase-like plant mobile domain-containing protein</fullName>
    </recommendedName>
</protein>
<dbReference type="PANTHER" id="PTHR46033:SF8">
    <property type="entry name" value="PROTEIN MAINTENANCE OF MERISTEMS-LIKE"/>
    <property type="match status" value="1"/>
</dbReference>
<reference evidence="2 3" key="1">
    <citation type="submission" date="2019-01" db="EMBL/GenBank/DDBJ databases">
        <title>Sequencing of cultivated peanut Arachis hypogaea provides insights into genome evolution and oil improvement.</title>
        <authorList>
            <person name="Chen X."/>
        </authorList>
    </citation>
    <scope>NUCLEOTIDE SEQUENCE [LARGE SCALE GENOMIC DNA]</scope>
    <source>
        <strain evidence="3">cv. Fuhuasheng</strain>
        <tissue evidence="2">Leaves</tissue>
    </source>
</reference>
<accession>A0A445AR85</accession>
<keyword evidence="3" id="KW-1185">Reference proteome</keyword>
<organism evidence="2 3">
    <name type="scientific">Arachis hypogaea</name>
    <name type="common">Peanut</name>
    <dbReference type="NCBI Taxonomy" id="3818"/>
    <lineage>
        <taxon>Eukaryota</taxon>
        <taxon>Viridiplantae</taxon>
        <taxon>Streptophyta</taxon>
        <taxon>Embryophyta</taxon>
        <taxon>Tracheophyta</taxon>
        <taxon>Spermatophyta</taxon>
        <taxon>Magnoliopsida</taxon>
        <taxon>eudicotyledons</taxon>
        <taxon>Gunneridae</taxon>
        <taxon>Pentapetalae</taxon>
        <taxon>rosids</taxon>
        <taxon>fabids</taxon>
        <taxon>Fabales</taxon>
        <taxon>Fabaceae</taxon>
        <taxon>Papilionoideae</taxon>
        <taxon>50 kb inversion clade</taxon>
        <taxon>dalbergioids sensu lato</taxon>
        <taxon>Dalbergieae</taxon>
        <taxon>Pterocarpus clade</taxon>
        <taxon>Arachis</taxon>
    </lineage>
</organism>
<comment type="caution">
    <text evidence="2">The sequence shown here is derived from an EMBL/GenBank/DDBJ whole genome shotgun (WGS) entry which is preliminary data.</text>
</comment>
<feature type="domain" description="Aminotransferase-like plant mobile" evidence="1">
    <location>
        <begin position="1"/>
        <end position="62"/>
    </location>
</feature>
<evidence type="ECO:0000313" key="3">
    <source>
        <dbReference type="Proteomes" id="UP000289738"/>
    </source>
</evidence>
<evidence type="ECO:0000313" key="2">
    <source>
        <dbReference type="EMBL" id="RYR28946.1"/>
    </source>
</evidence>
<evidence type="ECO:0000259" key="1">
    <source>
        <dbReference type="Pfam" id="PF10536"/>
    </source>
</evidence>
<proteinExistence type="predicted"/>
<sequence>MMLLSTHLFGDKSANQIHIRWLSFVARLDDVDTYSWGSAALAWLYRCMCRVANKNARNLAGPRNYYHRESSGGSPFSGRMDLTTFLFCWHPGRPLIYSHLTKRATNYPVSYCIRLVGWSRY</sequence>
<dbReference type="EMBL" id="SDMP01000011">
    <property type="protein sequence ID" value="RYR28946.1"/>
    <property type="molecule type" value="Genomic_DNA"/>
</dbReference>
<dbReference type="GO" id="GO:0010073">
    <property type="term" value="P:meristem maintenance"/>
    <property type="evidence" value="ECO:0007669"/>
    <property type="project" value="InterPro"/>
</dbReference>
<gene>
    <name evidence="2" type="ORF">Ahy_B01g053172</name>
</gene>